<dbReference type="SUPFAM" id="SSF52418">
    <property type="entry name" value="Nucleoside phosphorylase/phosphoribosyltransferase catalytic domain"/>
    <property type="match status" value="1"/>
</dbReference>
<keyword evidence="12" id="KW-1185">Reference proteome</keyword>
<evidence type="ECO:0000256" key="2">
    <source>
        <dbReference type="ARBA" id="ARBA00011948"/>
    </source>
</evidence>
<keyword evidence="8" id="KW-0460">Magnesium</keyword>
<keyword evidence="8" id="KW-0479">Metal-binding</keyword>
<dbReference type="InterPro" id="IPR036320">
    <property type="entry name" value="Glycosyl_Trfase_fam3_N_dom_sf"/>
</dbReference>
<dbReference type="NCBIfam" id="TIGR01245">
    <property type="entry name" value="trpD"/>
    <property type="match status" value="1"/>
</dbReference>
<dbReference type="HAMAP" id="MF_00211">
    <property type="entry name" value="TrpD"/>
    <property type="match status" value="1"/>
</dbReference>
<dbReference type="Gene3D" id="3.40.1030.10">
    <property type="entry name" value="Nucleoside phosphorylase/phosphoribosyltransferase catalytic domain"/>
    <property type="match status" value="1"/>
</dbReference>
<feature type="binding site" evidence="8">
    <location>
        <begin position="83"/>
        <end position="84"/>
    </location>
    <ligand>
        <name>5-phospho-alpha-D-ribose 1-diphosphate</name>
        <dbReference type="ChEBI" id="CHEBI:58017"/>
    </ligand>
</feature>
<evidence type="ECO:0000313" key="11">
    <source>
        <dbReference type="EMBL" id="SPC33944.1"/>
    </source>
</evidence>
<dbReference type="InterPro" id="IPR005940">
    <property type="entry name" value="Anthranilate_Pribosyl_Tfrase"/>
</dbReference>
<evidence type="ECO:0000256" key="3">
    <source>
        <dbReference type="ARBA" id="ARBA00022605"/>
    </source>
</evidence>
<evidence type="ECO:0000256" key="1">
    <source>
        <dbReference type="ARBA" id="ARBA00004907"/>
    </source>
</evidence>
<evidence type="ECO:0000259" key="10">
    <source>
        <dbReference type="Pfam" id="PF02885"/>
    </source>
</evidence>
<feature type="binding site" evidence="8">
    <location>
        <begin position="108"/>
        <end position="116"/>
    </location>
    <ligand>
        <name>5-phospho-alpha-D-ribose 1-diphosphate</name>
        <dbReference type="ChEBI" id="CHEBI:58017"/>
    </ligand>
</feature>
<dbReference type="KEGG" id="ncv:NCAV_0763"/>
<dbReference type="FunFam" id="3.40.1030.10:FF:000002">
    <property type="entry name" value="Anthranilate phosphoribosyltransferase"/>
    <property type="match status" value="1"/>
</dbReference>
<comment type="cofactor">
    <cofactor evidence="8">
        <name>Mg(2+)</name>
        <dbReference type="ChEBI" id="CHEBI:18420"/>
    </cofactor>
    <text evidence="8">Binds 2 magnesium ions per monomer.</text>
</comment>
<sequence>MSVRDALRKVLDMQSLTYEEMCACMESILAGEASDVLIAALFTALRMKGESIDELNAMLDVMLKHAIKVRVDGYVIDTSGTGGDNAGTFNISTAAAFIASASGIKVAKHGNRAVSSMSGSADILEYLGYNLDTKPEKVEECIEHIGIGFIFAPRFHPAMSRVAGVRREMGIRTAFNIVGPLCNPALPRAQVVGVYSPTIMDKVAGMLIHAGREEFMVVHAIDGMDELSNTCINRILWYRHDAGSINVDLDPKTLGLSTARKDDLMVRSRDEAAGIFLDVLKGSARKEVIDAVLLNAAAALIVGRKAPSFKEGIEVAKASVMDGRAYKRLRELIGACGSIERLDEVEDMIARKH</sequence>
<comment type="caution">
    <text evidence="8">Lacks conserved residue(s) required for the propagation of feature annotation.</text>
</comment>
<comment type="similarity">
    <text evidence="8">Belongs to the anthranilate phosphoribosyltransferase family.</text>
</comment>
<dbReference type="InterPro" id="IPR017459">
    <property type="entry name" value="Glycosyl_Trfase_fam3_N_dom"/>
</dbReference>
<dbReference type="PANTHER" id="PTHR43285">
    <property type="entry name" value="ANTHRANILATE PHOSPHORIBOSYLTRANSFERASE"/>
    <property type="match status" value="1"/>
</dbReference>
<dbReference type="RefSeq" id="WP_103287289.1">
    <property type="nucleotide sequence ID" value="NZ_LT981265.1"/>
</dbReference>
<evidence type="ECO:0000256" key="6">
    <source>
        <dbReference type="ARBA" id="ARBA00022822"/>
    </source>
</evidence>
<protein>
    <recommendedName>
        <fullName evidence="2 8">Anthranilate phosphoribosyltransferase</fullName>
        <ecNumber evidence="2 8">2.4.2.18</ecNumber>
    </recommendedName>
</protein>
<keyword evidence="3 8" id="KW-0028">Amino-acid biosynthesis</keyword>
<dbReference type="GO" id="GO:0005829">
    <property type="term" value="C:cytosol"/>
    <property type="evidence" value="ECO:0007669"/>
    <property type="project" value="TreeGrafter"/>
</dbReference>
<feature type="binding site" evidence="8">
    <location>
        <position position="225"/>
    </location>
    <ligand>
        <name>Mg(2+)</name>
        <dbReference type="ChEBI" id="CHEBI:18420"/>
        <label>2</label>
    </ligand>
</feature>
<comment type="catalytic activity">
    <reaction evidence="8">
        <text>N-(5-phospho-beta-D-ribosyl)anthranilate + diphosphate = 5-phospho-alpha-D-ribose 1-diphosphate + anthranilate</text>
        <dbReference type="Rhea" id="RHEA:11768"/>
        <dbReference type="ChEBI" id="CHEBI:16567"/>
        <dbReference type="ChEBI" id="CHEBI:18277"/>
        <dbReference type="ChEBI" id="CHEBI:33019"/>
        <dbReference type="ChEBI" id="CHEBI:58017"/>
        <dbReference type="EC" id="2.4.2.18"/>
    </reaction>
</comment>
<comment type="function">
    <text evidence="8">Catalyzes the transfer of the phosphoribosyl group of 5-phosphorylribose-1-pyrophosphate (PRPP) to anthranilate to yield N-(5'-phosphoribosyl)-anthranilate (PRA).</text>
</comment>
<dbReference type="EC" id="2.4.2.18" evidence="2 8"/>
<dbReference type="AlphaFoldDB" id="A0A2K5AQQ3"/>
<feature type="binding site" evidence="8">
    <location>
        <begin position="90"/>
        <end position="93"/>
    </location>
    <ligand>
        <name>5-phospho-alpha-D-ribose 1-diphosphate</name>
        <dbReference type="ChEBI" id="CHEBI:58017"/>
    </ligand>
</feature>
<dbReference type="InterPro" id="IPR000312">
    <property type="entry name" value="Glycosyl_Trfase_fam3"/>
</dbReference>
<feature type="domain" description="Glycosyl transferase family 3 N-terminal" evidence="10">
    <location>
        <begin position="4"/>
        <end position="66"/>
    </location>
</feature>
<dbReference type="GO" id="GO:0000287">
    <property type="term" value="F:magnesium ion binding"/>
    <property type="evidence" value="ECO:0007669"/>
    <property type="project" value="UniProtKB-UniRule"/>
</dbReference>
<feature type="binding site" evidence="8">
    <location>
        <position position="80"/>
    </location>
    <ligand>
        <name>anthranilate</name>
        <dbReference type="ChEBI" id="CHEBI:16567"/>
        <label>1</label>
    </ligand>
</feature>
<feature type="binding site" evidence="8">
    <location>
        <position position="111"/>
    </location>
    <ligand>
        <name>anthranilate</name>
        <dbReference type="ChEBI" id="CHEBI:16567"/>
        <label>1</label>
    </ligand>
</feature>
<keyword evidence="7 8" id="KW-0057">Aromatic amino acid biosynthesis</keyword>
<keyword evidence="5 8" id="KW-0808">Transferase</keyword>
<keyword evidence="6 8" id="KW-0822">Tryptophan biosynthesis</keyword>
<dbReference type="PANTHER" id="PTHR43285:SF2">
    <property type="entry name" value="ANTHRANILATE PHOSPHORIBOSYLTRANSFERASE"/>
    <property type="match status" value="1"/>
</dbReference>
<accession>A0A2K5AQQ3</accession>
<evidence type="ECO:0000256" key="4">
    <source>
        <dbReference type="ARBA" id="ARBA00022676"/>
    </source>
</evidence>
<evidence type="ECO:0000259" key="9">
    <source>
        <dbReference type="Pfam" id="PF00591"/>
    </source>
</evidence>
<reference evidence="12" key="1">
    <citation type="submission" date="2018-01" db="EMBL/GenBank/DDBJ databases">
        <authorList>
            <person name="Kerou L M."/>
        </authorList>
    </citation>
    <scope>NUCLEOTIDE SEQUENCE [LARGE SCALE GENOMIC DNA]</scope>
    <source>
        <strain evidence="12">SCU2</strain>
    </source>
</reference>
<comment type="subunit">
    <text evidence="8">Homodimer.</text>
</comment>
<evidence type="ECO:0000313" key="12">
    <source>
        <dbReference type="Proteomes" id="UP000236248"/>
    </source>
</evidence>
<feature type="domain" description="Glycosyl transferase family 3" evidence="9">
    <location>
        <begin position="75"/>
        <end position="326"/>
    </location>
</feature>
<feature type="binding site" evidence="8">
    <location>
        <position position="88"/>
    </location>
    <ligand>
        <name>5-phospho-alpha-D-ribose 1-diphosphate</name>
        <dbReference type="ChEBI" id="CHEBI:58017"/>
    </ligand>
</feature>
<feature type="binding site" evidence="8">
    <location>
        <position position="80"/>
    </location>
    <ligand>
        <name>5-phospho-alpha-D-ribose 1-diphosphate</name>
        <dbReference type="ChEBI" id="CHEBI:58017"/>
    </ligand>
</feature>
<dbReference type="SUPFAM" id="SSF47648">
    <property type="entry name" value="Nucleoside phosphorylase/phosphoribosyltransferase N-terminal domain"/>
    <property type="match status" value="1"/>
</dbReference>
<feature type="binding site" evidence="8">
    <location>
        <position position="226"/>
    </location>
    <ligand>
        <name>Mg(2+)</name>
        <dbReference type="ChEBI" id="CHEBI:18420"/>
        <label>2</label>
    </ligand>
</feature>
<proteinExistence type="inferred from homology"/>
<evidence type="ECO:0000256" key="5">
    <source>
        <dbReference type="ARBA" id="ARBA00022679"/>
    </source>
</evidence>
<dbReference type="UniPathway" id="UPA00035">
    <property type="reaction ID" value="UER00041"/>
</dbReference>
<comment type="pathway">
    <text evidence="1 8">Amino-acid biosynthesis; L-tryptophan biosynthesis; L-tryptophan from chorismate: step 2/5.</text>
</comment>
<feature type="binding site" evidence="8">
    <location>
        <position position="120"/>
    </location>
    <ligand>
        <name>5-phospho-alpha-D-ribose 1-diphosphate</name>
        <dbReference type="ChEBI" id="CHEBI:58017"/>
    </ligand>
</feature>
<keyword evidence="4 8" id="KW-0328">Glycosyltransferase</keyword>
<dbReference type="Pfam" id="PF00591">
    <property type="entry name" value="Glycos_transf_3"/>
    <property type="match status" value="1"/>
</dbReference>
<dbReference type="GO" id="GO:0004048">
    <property type="term" value="F:anthranilate phosphoribosyltransferase activity"/>
    <property type="evidence" value="ECO:0007669"/>
    <property type="project" value="UniProtKB-UniRule"/>
</dbReference>
<dbReference type="InterPro" id="IPR035902">
    <property type="entry name" value="Nuc_phospho_transferase"/>
</dbReference>
<gene>
    <name evidence="8 11" type="primary">trpD</name>
    <name evidence="11" type="ORF">NCAV_0763</name>
</gene>
<dbReference type="Proteomes" id="UP000236248">
    <property type="component" value="Chromosome NCAV"/>
</dbReference>
<name>A0A2K5AQQ3_9ARCH</name>
<organism evidence="11 12">
    <name type="scientific">Candidatus Nitrosocaldus cavascurensis</name>
    <dbReference type="NCBI Taxonomy" id="2058097"/>
    <lineage>
        <taxon>Archaea</taxon>
        <taxon>Nitrososphaerota</taxon>
        <taxon>Nitrososphaeria</taxon>
        <taxon>Candidatus Nitrosocaldales</taxon>
        <taxon>Candidatus Nitrosocaldaceae</taxon>
        <taxon>Candidatus Nitrosocaldus</taxon>
    </lineage>
</organism>
<feature type="binding site" evidence="8">
    <location>
        <position position="92"/>
    </location>
    <ligand>
        <name>Mg(2+)</name>
        <dbReference type="ChEBI" id="CHEBI:18420"/>
        <label>1</label>
    </ligand>
</feature>
<dbReference type="Pfam" id="PF02885">
    <property type="entry name" value="Glycos_trans_3N"/>
    <property type="match status" value="1"/>
</dbReference>
<dbReference type="GO" id="GO:0000162">
    <property type="term" value="P:L-tryptophan biosynthetic process"/>
    <property type="evidence" value="ECO:0007669"/>
    <property type="project" value="UniProtKB-UniRule"/>
</dbReference>
<feature type="binding site" evidence="8">
    <location>
        <position position="166"/>
    </location>
    <ligand>
        <name>anthranilate</name>
        <dbReference type="ChEBI" id="CHEBI:16567"/>
        <label>2</label>
    </ligand>
</feature>
<evidence type="ECO:0000256" key="7">
    <source>
        <dbReference type="ARBA" id="ARBA00023141"/>
    </source>
</evidence>
<dbReference type="EMBL" id="LT981265">
    <property type="protein sequence ID" value="SPC33944.1"/>
    <property type="molecule type" value="Genomic_DNA"/>
</dbReference>
<dbReference type="Gene3D" id="1.20.970.10">
    <property type="entry name" value="Transferase, Pyrimidine Nucleoside Phosphorylase, Chain C"/>
    <property type="match status" value="1"/>
</dbReference>
<dbReference type="GeneID" id="41594825"/>
<evidence type="ECO:0000256" key="8">
    <source>
        <dbReference type="HAMAP-Rule" id="MF_00211"/>
    </source>
</evidence>
<feature type="binding site" evidence="8">
    <location>
        <position position="226"/>
    </location>
    <ligand>
        <name>Mg(2+)</name>
        <dbReference type="ChEBI" id="CHEBI:18420"/>
        <label>1</label>
    </ligand>
</feature>